<evidence type="ECO:0000256" key="6">
    <source>
        <dbReference type="SAM" id="Phobius"/>
    </source>
</evidence>
<accession>A0A0R3M1A1</accession>
<evidence type="ECO:0000256" key="5">
    <source>
        <dbReference type="ARBA" id="ARBA00023136"/>
    </source>
</evidence>
<evidence type="ECO:0000256" key="4">
    <source>
        <dbReference type="ARBA" id="ARBA00022989"/>
    </source>
</evidence>
<dbReference type="RefSeq" id="WP_057849154.1">
    <property type="nucleotide sequence ID" value="NZ_LLXX01000029.1"/>
</dbReference>
<dbReference type="PANTHER" id="PTHR30213">
    <property type="entry name" value="INNER MEMBRANE PROTEIN YHJD"/>
    <property type="match status" value="1"/>
</dbReference>
<evidence type="ECO:0000313" key="7">
    <source>
        <dbReference type="EMBL" id="KRR12378.1"/>
    </source>
</evidence>
<dbReference type="STRING" id="1518501.CQ10_38415"/>
<dbReference type="Pfam" id="PF03631">
    <property type="entry name" value="Virul_fac_BrkB"/>
    <property type="match status" value="1"/>
</dbReference>
<sequence>MGLLWRVLKAAVSGFIANDALSRGASIAFYAATSLAPVLLIVVAIAGLAFGQDAARAAISEELGKLLGPTGADFIKSILARSSDPTSGATATAVGIVTVLITASGVFGEMRTALNATFKAKPPDEPISSLIRSRAASLGLVAALGFMLIVSLAASAGLSALEQWSAGQVVLSTINTVVSLGIFTLLFAAIYRVLPDTTIYWRHLLLGAFVTALLFTVGKSLIGWYLGQAAPNSTYGAAGALIVLMFWVYYSAQIFLFGAELTKAIDDARNPAARKAREERFNSA</sequence>
<evidence type="ECO:0000256" key="2">
    <source>
        <dbReference type="ARBA" id="ARBA00022475"/>
    </source>
</evidence>
<feature type="transmembrane region" description="Helical" evidence="6">
    <location>
        <begin position="138"/>
        <end position="158"/>
    </location>
</feature>
<keyword evidence="2" id="KW-1003">Cell membrane</keyword>
<dbReference type="NCBIfam" id="TIGR00765">
    <property type="entry name" value="yihY_not_rbn"/>
    <property type="match status" value="1"/>
</dbReference>
<dbReference type="InterPro" id="IPR017039">
    <property type="entry name" value="Virul_fac_BrkB"/>
</dbReference>
<protein>
    <submittedName>
        <fullName evidence="7">Ribonuclease BN</fullName>
    </submittedName>
</protein>
<evidence type="ECO:0000313" key="8">
    <source>
        <dbReference type="Proteomes" id="UP000051913"/>
    </source>
</evidence>
<feature type="transmembrane region" description="Helical" evidence="6">
    <location>
        <begin position="203"/>
        <end position="226"/>
    </location>
</feature>
<gene>
    <name evidence="7" type="ORF">CP49_08060</name>
</gene>
<dbReference type="PANTHER" id="PTHR30213:SF1">
    <property type="entry name" value="INNER MEMBRANE PROTEIN YHJD"/>
    <property type="match status" value="1"/>
</dbReference>
<organism evidence="7 8">
    <name type="scientific">Bradyrhizobium valentinum</name>
    <dbReference type="NCBI Taxonomy" id="1518501"/>
    <lineage>
        <taxon>Bacteria</taxon>
        <taxon>Pseudomonadati</taxon>
        <taxon>Pseudomonadota</taxon>
        <taxon>Alphaproteobacteria</taxon>
        <taxon>Hyphomicrobiales</taxon>
        <taxon>Nitrobacteraceae</taxon>
        <taxon>Bradyrhizobium</taxon>
    </lineage>
</organism>
<keyword evidence="8" id="KW-1185">Reference proteome</keyword>
<dbReference type="Proteomes" id="UP000051913">
    <property type="component" value="Unassembled WGS sequence"/>
</dbReference>
<feature type="transmembrane region" description="Helical" evidence="6">
    <location>
        <begin position="238"/>
        <end position="259"/>
    </location>
</feature>
<reference evidence="7 8" key="1">
    <citation type="submission" date="2014-03" db="EMBL/GenBank/DDBJ databases">
        <title>Bradyrhizobium valentinum sp. nov., isolated from effective nodules of Lupinus mariae-josephae, a lupine endemic of basic-lime soils in Eastern Spain.</title>
        <authorList>
            <person name="Duran D."/>
            <person name="Rey L."/>
            <person name="Navarro A."/>
            <person name="Busquets A."/>
            <person name="Imperial J."/>
            <person name="Ruiz-Argueso T."/>
        </authorList>
    </citation>
    <scope>NUCLEOTIDE SEQUENCE [LARGE SCALE GENOMIC DNA]</scope>
    <source>
        <strain evidence="7 8">LmjM3</strain>
    </source>
</reference>
<dbReference type="AlphaFoldDB" id="A0A0R3M1A1"/>
<comment type="caution">
    <text evidence="7">The sequence shown here is derived from an EMBL/GenBank/DDBJ whole genome shotgun (WGS) entry which is preliminary data.</text>
</comment>
<dbReference type="GO" id="GO:0005886">
    <property type="term" value="C:plasma membrane"/>
    <property type="evidence" value="ECO:0007669"/>
    <property type="project" value="UniProtKB-SubCell"/>
</dbReference>
<keyword evidence="3 6" id="KW-0812">Transmembrane</keyword>
<dbReference type="PIRSF" id="PIRSF035875">
    <property type="entry name" value="RNase_BN"/>
    <property type="match status" value="1"/>
</dbReference>
<keyword evidence="5 6" id="KW-0472">Membrane</keyword>
<keyword evidence="4 6" id="KW-1133">Transmembrane helix</keyword>
<feature type="transmembrane region" description="Helical" evidence="6">
    <location>
        <begin position="170"/>
        <end position="191"/>
    </location>
</feature>
<comment type="subcellular location">
    <subcellularLocation>
        <location evidence="1">Cell membrane</location>
        <topology evidence="1">Multi-pass membrane protein</topology>
    </subcellularLocation>
</comment>
<dbReference type="OrthoDB" id="9797028at2"/>
<evidence type="ECO:0000256" key="1">
    <source>
        <dbReference type="ARBA" id="ARBA00004651"/>
    </source>
</evidence>
<evidence type="ECO:0000256" key="3">
    <source>
        <dbReference type="ARBA" id="ARBA00022692"/>
    </source>
</evidence>
<feature type="transmembrane region" description="Helical" evidence="6">
    <location>
        <begin position="27"/>
        <end position="50"/>
    </location>
</feature>
<name>A0A0R3M1A1_9BRAD</name>
<proteinExistence type="predicted"/>
<dbReference type="EMBL" id="LLXX01000029">
    <property type="protein sequence ID" value="KRR12378.1"/>
    <property type="molecule type" value="Genomic_DNA"/>
</dbReference>